<dbReference type="PANTHER" id="PTHR12224">
    <property type="entry name" value="BETA-1,4-MANNOSYL-GLYCOPROTEIN BETA-1,4-N-ACETYLGLUCOSAMINYL-TRANSFERASE"/>
    <property type="match status" value="1"/>
</dbReference>
<dbReference type="GO" id="GO:0006044">
    <property type="term" value="P:N-acetylglucosamine metabolic process"/>
    <property type="evidence" value="ECO:0007669"/>
    <property type="project" value="TreeGrafter"/>
</dbReference>
<accession>A0A1W1Y2Y1</accession>
<dbReference type="OrthoDB" id="7391526at2"/>
<gene>
    <name evidence="1" type="ORF">SAMN06296008_10124</name>
</gene>
<keyword evidence="1" id="KW-0808">Transferase</keyword>
<name>A0A1W1Y2Y1_9BURK</name>
<dbReference type="Proteomes" id="UP000192708">
    <property type="component" value="Unassembled WGS sequence"/>
</dbReference>
<keyword evidence="1" id="KW-0328">Glycosyltransferase</keyword>
<dbReference type="EMBL" id="FWXJ01000001">
    <property type="protein sequence ID" value="SMC30088.1"/>
    <property type="molecule type" value="Genomic_DNA"/>
</dbReference>
<evidence type="ECO:0000313" key="2">
    <source>
        <dbReference type="Proteomes" id="UP000192708"/>
    </source>
</evidence>
<dbReference type="RefSeq" id="WP_084281827.1">
    <property type="nucleotide sequence ID" value="NZ_FWXJ01000001.1"/>
</dbReference>
<dbReference type="AlphaFoldDB" id="A0A1W1Y2Y1"/>
<keyword evidence="2" id="KW-1185">Reference proteome</keyword>
<dbReference type="GO" id="GO:0003830">
    <property type="term" value="F:beta-1,4-mannosylglycoprotein 4-beta-N-acetylglucosaminyltransferase activity"/>
    <property type="evidence" value="ECO:0007669"/>
    <property type="project" value="InterPro"/>
</dbReference>
<dbReference type="STRING" id="1938817.SAMN06296008_10124"/>
<reference evidence="1 2" key="1">
    <citation type="submission" date="2017-04" db="EMBL/GenBank/DDBJ databases">
        <authorList>
            <person name="Afonso C.L."/>
            <person name="Miller P.J."/>
            <person name="Scott M.A."/>
            <person name="Spackman E."/>
            <person name="Goraichik I."/>
            <person name="Dimitrov K.M."/>
            <person name="Suarez D.L."/>
            <person name="Swayne D.E."/>
        </authorList>
    </citation>
    <scope>NUCLEOTIDE SEQUENCE [LARGE SCALE GENOMIC DNA]</scope>
    <source>
        <strain evidence="1 2">VK13</strain>
    </source>
</reference>
<organism evidence="1 2">
    <name type="scientific">Polynucleobacter kasalickyi</name>
    <dbReference type="NCBI Taxonomy" id="1938817"/>
    <lineage>
        <taxon>Bacteria</taxon>
        <taxon>Pseudomonadati</taxon>
        <taxon>Pseudomonadota</taxon>
        <taxon>Betaproteobacteria</taxon>
        <taxon>Burkholderiales</taxon>
        <taxon>Burkholderiaceae</taxon>
        <taxon>Polynucleobacter</taxon>
    </lineage>
</organism>
<proteinExistence type="predicted"/>
<evidence type="ECO:0000313" key="1">
    <source>
        <dbReference type="EMBL" id="SMC30088.1"/>
    </source>
</evidence>
<dbReference type="PANTHER" id="PTHR12224:SF0">
    <property type="entry name" value="BETA-1,4-MANNOSYL-GLYCOPROTEIN 4-BETA-N-ACETYLGLUCOSAMINYLTRANSFERASE"/>
    <property type="match status" value="1"/>
</dbReference>
<protein>
    <submittedName>
        <fullName evidence="1">Beta-1,4-mannosyl-glycoprotein beta-1,4-N-acetylglucosaminyltransferase</fullName>
    </submittedName>
</protein>
<dbReference type="Pfam" id="PF04724">
    <property type="entry name" value="Glyco_transf_17"/>
    <property type="match status" value="1"/>
</dbReference>
<sequence>MNNIVDAFLFYNEIDLLKARLEYLGPYVNKFLIVESNIDFAGKTKPHFLKEQLTNLPFSEKISYMPLDINLRSITWRYRSLRYYNKRSRYLWKIQNAQRNAIAEMLRTYKKELSSTKFVLFGDLDEFPNIQLIENLIAGKLELTTAQTLRQKMFYYRMDIAEQKETWSGTLCCPLQEFSLHQPHEWRSLREKLPFIEGGGYHFSYFMSPSKIQEKMNAIVEVEKLNSFSDMSIENIEKIIHSHQDLYGREMIFEKQANAVPDQLKIILEKNLCNLS</sequence>
<dbReference type="InterPro" id="IPR006813">
    <property type="entry name" value="Glyco_trans_17"/>
</dbReference>
<dbReference type="GO" id="GO:0016020">
    <property type="term" value="C:membrane"/>
    <property type="evidence" value="ECO:0007669"/>
    <property type="project" value="InterPro"/>
</dbReference>